<dbReference type="KEGG" id="aten:116304995"/>
<proteinExistence type="predicted"/>
<evidence type="ECO:0000313" key="2">
    <source>
        <dbReference type="Proteomes" id="UP000515163"/>
    </source>
</evidence>
<protein>
    <submittedName>
        <fullName evidence="3 4">Uncharacterized protein YJR142W-like</fullName>
    </submittedName>
</protein>
<dbReference type="Gene3D" id="3.90.79.10">
    <property type="entry name" value="Nucleoside Triphosphate Pyrophosphohydrolase"/>
    <property type="match status" value="1"/>
</dbReference>
<dbReference type="SUPFAM" id="SSF55811">
    <property type="entry name" value="Nudix"/>
    <property type="match status" value="1"/>
</dbReference>
<organism evidence="2 4">
    <name type="scientific">Actinia tenebrosa</name>
    <name type="common">Australian red waratah sea anemone</name>
    <dbReference type="NCBI Taxonomy" id="6105"/>
    <lineage>
        <taxon>Eukaryota</taxon>
        <taxon>Metazoa</taxon>
        <taxon>Cnidaria</taxon>
        <taxon>Anthozoa</taxon>
        <taxon>Hexacorallia</taxon>
        <taxon>Actiniaria</taxon>
        <taxon>Actiniidae</taxon>
        <taxon>Actinia</taxon>
    </lineage>
</organism>
<dbReference type="PANTHER" id="PTHR13622:SF8">
    <property type="entry name" value="THIAMIN PYROPHOSPHOKINASE 1"/>
    <property type="match status" value="1"/>
</dbReference>
<name>A0A6P8ITV0_ACTTE</name>
<sequence>MSDIMQHFEKPSYRNVDSNTAIVLSQENRDTNSCSILENKEAQSNSVEDHRTEKSSFQSAWSRNMLNILRAKLNNFRGFQGSSEYDCKPFIVDGCRVGTIPPFVLPHLENYPAVFKLVKSEDNCIEHVTFAPKLKTFDERSKKIEEVLQEFRQKDLFVTLKGWRNESFAVSSAFNQKRLFKIERSAACLFGTTQYGVHVNGYFKAKSNGMLYMWIARRSPMKPTGPGKLDQIAAGGITWRSSITETLFKECKEEASIPEYLVQRAVPAGALSFIFEDNRGIFPGVQFVYDICLPEDFKPKVNDGEVSEFYCWPIEKVKEKIATKEFKPNCALVVLDFLIRHGEINPQTEPNFLDFILWSHKPPH</sequence>
<keyword evidence="2" id="KW-1185">Reference proteome</keyword>
<reference evidence="3 4" key="1">
    <citation type="submission" date="2025-04" db="UniProtKB">
        <authorList>
            <consortium name="RefSeq"/>
        </authorList>
    </citation>
    <scope>IDENTIFICATION</scope>
    <source>
        <tissue evidence="3 4">Tentacle</tissue>
    </source>
</reference>
<dbReference type="FunFam" id="3.90.79.10:FF:000019">
    <property type="entry name" value="Thiamin pyrophosphokinase, putative"/>
    <property type="match status" value="1"/>
</dbReference>
<dbReference type="PANTHER" id="PTHR13622">
    <property type="entry name" value="THIAMIN PYROPHOSPHOKINASE"/>
    <property type="match status" value="1"/>
</dbReference>
<feature type="domain" description="Nudix hydrolase" evidence="1">
    <location>
        <begin position="194"/>
        <end position="336"/>
    </location>
</feature>
<accession>A0A6P8ITV0</accession>
<dbReference type="InterPro" id="IPR031804">
    <property type="entry name" value="DUF4743"/>
</dbReference>
<evidence type="ECO:0000259" key="1">
    <source>
        <dbReference type="PROSITE" id="PS51462"/>
    </source>
</evidence>
<dbReference type="RefSeq" id="XP_031570671.1">
    <property type="nucleotide sequence ID" value="XM_031714811.1"/>
</dbReference>
<evidence type="ECO:0000313" key="3">
    <source>
        <dbReference type="RefSeq" id="XP_031570670.1"/>
    </source>
</evidence>
<dbReference type="InterPro" id="IPR000086">
    <property type="entry name" value="NUDIX_hydrolase_dom"/>
</dbReference>
<dbReference type="Proteomes" id="UP000515163">
    <property type="component" value="Unplaced"/>
</dbReference>
<dbReference type="CDD" id="cd03676">
    <property type="entry name" value="NUDIX_Tnr3_like"/>
    <property type="match status" value="1"/>
</dbReference>
<dbReference type="GeneID" id="116304995"/>
<evidence type="ECO:0000313" key="4">
    <source>
        <dbReference type="RefSeq" id="XP_031570671.1"/>
    </source>
</evidence>
<dbReference type="GO" id="GO:0044715">
    <property type="term" value="F:8-oxo-dGDP phosphatase activity"/>
    <property type="evidence" value="ECO:0007669"/>
    <property type="project" value="TreeGrafter"/>
</dbReference>
<dbReference type="PROSITE" id="PS51462">
    <property type="entry name" value="NUDIX"/>
    <property type="match status" value="1"/>
</dbReference>
<dbReference type="InterPro" id="IPR015797">
    <property type="entry name" value="NUDIX_hydrolase-like_dom_sf"/>
</dbReference>
<dbReference type="RefSeq" id="XP_031570670.1">
    <property type="nucleotide sequence ID" value="XM_031714810.1"/>
</dbReference>
<dbReference type="AlphaFoldDB" id="A0A6P8ITV0"/>
<gene>
    <name evidence="3 4" type="primary">LOC116304995</name>
</gene>
<dbReference type="OrthoDB" id="10261522at2759"/>
<dbReference type="Pfam" id="PF15916">
    <property type="entry name" value="DUF4743"/>
    <property type="match status" value="1"/>
</dbReference>